<accession>A0A5N8W2F3</accession>
<reference evidence="1 2" key="1">
    <citation type="submission" date="2019-07" db="EMBL/GenBank/DDBJ databases">
        <title>New species of Amycolatopsis and Streptomyces.</title>
        <authorList>
            <person name="Duangmal K."/>
            <person name="Teo W.F.A."/>
            <person name="Lipun K."/>
        </authorList>
    </citation>
    <scope>NUCLEOTIDE SEQUENCE [LARGE SCALE GENOMIC DNA]</scope>
    <source>
        <strain evidence="1 2">TISTR 2346</strain>
    </source>
</reference>
<dbReference type="AlphaFoldDB" id="A0A5N8W2F3"/>
<comment type="caution">
    <text evidence="1">The sequence shown here is derived from an EMBL/GenBank/DDBJ whole genome shotgun (WGS) entry which is preliminary data.</text>
</comment>
<dbReference type="PANTHER" id="PTHR43796">
    <property type="entry name" value="CARBOXYNORSPERMIDINE SYNTHASE"/>
    <property type="match status" value="1"/>
</dbReference>
<dbReference type="OrthoDB" id="3518805at2"/>
<dbReference type="Proteomes" id="UP000326979">
    <property type="component" value="Unassembled WGS sequence"/>
</dbReference>
<dbReference type="EMBL" id="VJZE01000108">
    <property type="protein sequence ID" value="MPY41667.1"/>
    <property type="molecule type" value="Genomic_DNA"/>
</dbReference>
<sequence>MAKSNRVLVVGGYGTVGMLISDLIARRHPDVDVVVGGRRFVTAEAAARLHGLAGALRIDVTDDDPLADVDPLPAAVVVAVNDHNDRLLHSAARRGIPLVDIARWLARIEDAHRTLAQERVTAPVVLASGWMASAAAVTAAAHGGGVPADHVDIDILLSLKDKTGPDSATGFVDVHLPFELWERGEARTVRGMSEPRPVTFSNGQTRSCSLFSSPEQATLVTTGHARGVSVRMAFDNRPTNAAFTALVNSGLWARLSKERRFGILHSPGEKDGAPHEFVVTIKNGPDTRRILVKDPEGQAHLTAAGAVTQLERVLGLNGRDQPNPGISFPEDAKDVMADVAAMESMGVRFTELSRSQAGSAAPARTA</sequence>
<organism evidence="1 2">
    <name type="scientific">Streptomyces phyllanthi</name>
    <dbReference type="NCBI Taxonomy" id="1803180"/>
    <lineage>
        <taxon>Bacteria</taxon>
        <taxon>Bacillati</taxon>
        <taxon>Actinomycetota</taxon>
        <taxon>Actinomycetes</taxon>
        <taxon>Kitasatosporales</taxon>
        <taxon>Streptomycetaceae</taxon>
        <taxon>Streptomyces</taxon>
    </lineage>
</organism>
<proteinExistence type="predicted"/>
<dbReference type="SUPFAM" id="SSF51735">
    <property type="entry name" value="NAD(P)-binding Rossmann-fold domains"/>
    <property type="match status" value="1"/>
</dbReference>
<evidence type="ECO:0000313" key="1">
    <source>
        <dbReference type="EMBL" id="MPY41667.1"/>
    </source>
</evidence>
<dbReference type="Gene3D" id="3.40.50.720">
    <property type="entry name" value="NAD(P)-binding Rossmann-like Domain"/>
    <property type="match status" value="1"/>
</dbReference>
<protein>
    <submittedName>
        <fullName evidence="1">Saccharopine dehydrogenase</fullName>
    </submittedName>
</protein>
<dbReference type="PANTHER" id="PTHR43796:SF2">
    <property type="entry name" value="CARBOXYNORSPERMIDINE SYNTHASE"/>
    <property type="match status" value="1"/>
</dbReference>
<evidence type="ECO:0000313" key="2">
    <source>
        <dbReference type="Proteomes" id="UP000326979"/>
    </source>
</evidence>
<dbReference type="RefSeq" id="WP_152785305.1">
    <property type="nucleotide sequence ID" value="NZ_BAABEQ010000005.1"/>
</dbReference>
<dbReference type="InterPro" id="IPR036291">
    <property type="entry name" value="NAD(P)-bd_dom_sf"/>
</dbReference>
<gene>
    <name evidence="1" type="ORF">FNH04_17630</name>
</gene>
<name>A0A5N8W2F3_9ACTN</name>
<keyword evidence="2" id="KW-1185">Reference proteome</keyword>